<accession>A0A0C3S3Q7</accession>
<dbReference type="AlphaFoldDB" id="A0A0C3S3Q7"/>
<reference evidence="1 2" key="1">
    <citation type="journal article" date="2014" name="PLoS Genet.">
        <title>Analysis of the Phlebiopsis gigantea genome, transcriptome and secretome provides insight into its pioneer colonization strategies of wood.</title>
        <authorList>
            <person name="Hori C."/>
            <person name="Ishida T."/>
            <person name="Igarashi K."/>
            <person name="Samejima M."/>
            <person name="Suzuki H."/>
            <person name="Master E."/>
            <person name="Ferreira P."/>
            <person name="Ruiz-Duenas F.J."/>
            <person name="Held B."/>
            <person name="Canessa P."/>
            <person name="Larrondo L.F."/>
            <person name="Schmoll M."/>
            <person name="Druzhinina I.S."/>
            <person name="Kubicek C.P."/>
            <person name="Gaskell J.A."/>
            <person name="Kersten P."/>
            <person name="St John F."/>
            <person name="Glasner J."/>
            <person name="Sabat G."/>
            <person name="Splinter BonDurant S."/>
            <person name="Syed K."/>
            <person name="Yadav J."/>
            <person name="Mgbeahuruike A.C."/>
            <person name="Kovalchuk A."/>
            <person name="Asiegbu F.O."/>
            <person name="Lackner G."/>
            <person name="Hoffmeister D."/>
            <person name="Rencoret J."/>
            <person name="Gutierrez A."/>
            <person name="Sun H."/>
            <person name="Lindquist E."/>
            <person name="Barry K."/>
            <person name="Riley R."/>
            <person name="Grigoriev I.V."/>
            <person name="Henrissat B."/>
            <person name="Kues U."/>
            <person name="Berka R.M."/>
            <person name="Martinez A.T."/>
            <person name="Covert S.F."/>
            <person name="Blanchette R.A."/>
            <person name="Cullen D."/>
        </authorList>
    </citation>
    <scope>NUCLEOTIDE SEQUENCE [LARGE SCALE GENOMIC DNA]</scope>
    <source>
        <strain evidence="1 2">11061_1 CR5-6</strain>
    </source>
</reference>
<evidence type="ECO:0000313" key="1">
    <source>
        <dbReference type="EMBL" id="KIP10216.1"/>
    </source>
</evidence>
<protein>
    <recommendedName>
        <fullName evidence="3">Heterokaryon incompatibility domain-containing protein</fullName>
    </recommendedName>
</protein>
<evidence type="ECO:0000313" key="2">
    <source>
        <dbReference type="Proteomes" id="UP000053257"/>
    </source>
</evidence>
<name>A0A0C3S3Q7_PHLG1</name>
<dbReference type="Proteomes" id="UP000053257">
    <property type="component" value="Unassembled WGS sequence"/>
</dbReference>
<organism evidence="1 2">
    <name type="scientific">Phlebiopsis gigantea (strain 11061_1 CR5-6)</name>
    <name type="common">White-rot fungus</name>
    <name type="synonym">Peniophora gigantea</name>
    <dbReference type="NCBI Taxonomy" id="745531"/>
    <lineage>
        <taxon>Eukaryota</taxon>
        <taxon>Fungi</taxon>
        <taxon>Dikarya</taxon>
        <taxon>Basidiomycota</taxon>
        <taxon>Agaricomycotina</taxon>
        <taxon>Agaricomycetes</taxon>
        <taxon>Polyporales</taxon>
        <taxon>Phanerochaetaceae</taxon>
        <taxon>Phlebiopsis</taxon>
    </lineage>
</organism>
<evidence type="ECO:0008006" key="3">
    <source>
        <dbReference type="Google" id="ProtNLM"/>
    </source>
</evidence>
<keyword evidence="2" id="KW-1185">Reference proteome</keyword>
<dbReference type="HOGENOM" id="CLU_016205_0_0_1"/>
<proteinExistence type="predicted"/>
<dbReference type="EMBL" id="KN840457">
    <property type="protein sequence ID" value="KIP10216.1"/>
    <property type="molecule type" value="Genomic_DNA"/>
</dbReference>
<dbReference type="OrthoDB" id="5362512at2759"/>
<sequence>MAPPLVLQIQHGLLSPTSPPTSTSTSIFFGPSPVSSEYSVRESPSKTPKEVFKDIFATRLTPTSEMSVGDWNKATQARRTGLANTVASLNLDDEDSLRDFFKAPAQEDPKYRNSFTLCENIPRDTLLIPFQKLHTSPWAIPPEIADVKCEGMQPSDLLAQLNAIFGTAMALANDVDMAGCLAEFIVDSCDVGQVYGYLRPYWFSGLTFDEIQEKITSRKAYDLQLRQGAINGDRIVNPRIPPRRIWDLFSNRVLPYYALPQSEIPRNLWAVSHSWVEGSKLQKVQTPINAFAWPVPIPKEASLDQVRIELLNLGAEYVFLDVLCLRQEGEKKDEGHRWKEWKLDVPTIGYVYQHDIYQTTVTYFNGLGLPFDVAQADYSNERHWFNRVWTLQEASDSWLPGGLTTALANAGWGEPAFMSRLDTLIQITRRDSPKLFKMVEVARQRAASGPLDRISSLAYILRCPTLPGHDLKSDEDTAWSLLVENLTDSQRTDLLFLYPGRSSTSAMSWIPSWSSLLDFKGHSSLPTVVYKPLEKVMYLDGASPELGYKHGHDAYYNKAYVIEGCYVDSTEEGCRVRVPTQQPARSSTFRGQYELFKMSALGQTDLLRPNMLYTLVGVADLRLWLIGEARGVRSVNKQSAVQIEKVTTAQMRDISERTRLLRAELGRDQLVVYC</sequence>
<gene>
    <name evidence="1" type="ORF">PHLGIDRAFT_266145</name>
</gene>